<dbReference type="EMBL" id="LNQL01000007">
    <property type="protein sequence ID" value="KSU47679.1"/>
    <property type="molecule type" value="Genomic_DNA"/>
</dbReference>
<name>A0A0V8GC01_9BACL</name>
<dbReference type="InterPro" id="IPR027417">
    <property type="entry name" value="P-loop_NTPase"/>
</dbReference>
<evidence type="ECO:0000259" key="8">
    <source>
        <dbReference type="Pfam" id="PF12696"/>
    </source>
</evidence>
<dbReference type="NCBIfam" id="NF045973">
    <property type="entry name" value="conju_CD1115"/>
    <property type="match status" value="1"/>
</dbReference>
<dbReference type="AlphaFoldDB" id="A0A0V8GC01"/>
<dbReference type="PANTHER" id="PTHR37937">
    <property type="entry name" value="CONJUGATIVE TRANSFER: DNA TRANSPORT"/>
    <property type="match status" value="1"/>
</dbReference>
<dbReference type="CDD" id="cd01127">
    <property type="entry name" value="TrwB_TraG_TraD_VirD4"/>
    <property type="match status" value="2"/>
</dbReference>
<dbReference type="Proteomes" id="UP000053797">
    <property type="component" value="Unassembled WGS sequence"/>
</dbReference>
<reference evidence="9 10" key="1">
    <citation type="journal article" date="2015" name="Int. J. Syst. Evol. Microbiol.">
        <title>Exiguobacterium enclense sp. nov., isolated from sediment.</title>
        <authorList>
            <person name="Dastager S.G."/>
            <person name="Mawlankar R."/>
            <person name="Sonalkar V.V."/>
            <person name="Thorat M.N."/>
            <person name="Mual P."/>
            <person name="Verma A."/>
            <person name="Krishnamurthi S."/>
            <person name="Tang S.K."/>
            <person name="Li W.J."/>
        </authorList>
    </citation>
    <scope>NUCLEOTIDE SEQUENCE [LARGE SCALE GENOMIC DNA]</scope>
    <source>
        <strain evidence="9 10">NIO-1109</strain>
    </source>
</reference>
<dbReference type="InterPro" id="IPR051539">
    <property type="entry name" value="T4SS-coupling_protein"/>
</dbReference>
<accession>A0A0V8GC01</accession>
<dbReference type="GO" id="GO:0005886">
    <property type="term" value="C:plasma membrane"/>
    <property type="evidence" value="ECO:0007669"/>
    <property type="project" value="UniProtKB-SubCell"/>
</dbReference>
<keyword evidence="4 7" id="KW-0812">Transmembrane</keyword>
<dbReference type="SUPFAM" id="SSF52540">
    <property type="entry name" value="P-loop containing nucleoside triphosphate hydrolases"/>
    <property type="match status" value="1"/>
</dbReference>
<keyword evidence="3" id="KW-1003">Cell membrane</keyword>
<organism evidence="9 10">
    <name type="scientific">Exiguobacterium indicum</name>
    <dbReference type="NCBI Taxonomy" id="296995"/>
    <lineage>
        <taxon>Bacteria</taxon>
        <taxon>Bacillati</taxon>
        <taxon>Bacillota</taxon>
        <taxon>Bacilli</taxon>
        <taxon>Bacillales</taxon>
        <taxon>Bacillales Family XII. Incertae Sedis</taxon>
        <taxon>Exiguobacterium</taxon>
    </lineage>
</organism>
<dbReference type="RefSeq" id="WP_058266038.1">
    <property type="nucleotide sequence ID" value="NZ_FMYN01000007.1"/>
</dbReference>
<protein>
    <recommendedName>
        <fullName evidence="8">TraD/TraG TraM recognition site domain-containing protein</fullName>
    </recommendedName>
</protein>
<keyword evidence="5 7" id="KW-1133">Transmembrane helix</keyword>
<feature type="domain" description="TraD/TraG TraM recognition site" evidence="8">
    <location>
        <begin position="518"/>
        <end position="634"/>
    </location>
</feature>
<comment type="similarity">
    <text evidence="2">Belongs to the VirD4/TraG family.</text>
</comment>
<dbReference type="Gene3D" id="3.40.50.300">
    <property type="entry name" value="P-loop containing nucleotide triphosphate hydrolases"/>
    <property type="match status" value="1"/>
</dbReference>
<gene>
    <name evidence="9" type="ORF">AS033_15610</name>
</gene>
<sequence>MSKAQSLQSILSSTWFWRCFIFLIALPILLFLVLNVASQFLQATIQNLFQDGKMTIGTPLQYESSWWTTLAWSSSLAFAIFGVCFLLGGVLLLKYWLNFRDLKAAQKGSARFTTFQELKQQYRDVPDRKETYSGSGGVPVGRYRDRLYIDDSAVNNLVIGTTRSGKGETFVFSTIDLYSRAERQASLVINDPKGELFAASKETLEARGYQVEVLNLMNPSQSMSYNLLQLTIDAYLDENYSLAQQYARSVAYMLYHDPKAKDPFWSNSSTDLCTALILGLCEQAKHEPEKITMYNVALMLSDLGSRTVIDGMGQEQSALDAFFAAFPENHPARMQYATLHFSGGQTRASILANTNAKLGIFTLDATARLTAQNSLDMKLLGFNRWIRGRALPLSRLTFYFPSGKQLALTTDDDGSFVLHHEETLEVDTDITVESEGQQYTVSLSGWRDETDGLFDWTTDAPIDIREIRQHPRPVAVFLIVPDYDPTLNVIASLYVKQVYTSLARVASQATSGRCERQVIFLLDEFGNMPAIEGMANIITVCLGRNIRFNLVIQSYAQLENLYGEDWKTIDGNCGNTHYLLTADESTAELISKKLGEQTIVTKSRSGQTFSLSKSKTESVDGRRLLTATEVMGLKEGEMLVIRVIKRQDKQQKRIQSYPLFLTGRTTMKYRYEYLADDFNTDRSINDLVIPCAHAHLDLNTLRVPFHFDASVAPKTFETDEEITDVTEWRVCDVLQPKILRSIFETTEYDTLPIDLFEQGIEDRTIPVTDNQRHFLKTIISKRLEKLRHGV</sequence>
<evidence type="ECO:0000256" key="1">
    <source>
        <dbReference type="ARBA" id="ARBA00004651"/>
    </source>
</evidence>
<keyword evidence="6 7" id="KW-0472">Membrane</keyword>
<comment type="caution">
    <text evidence="9">The sequence shown here is derived from an EMBL/GenBank/DDBJ whole genome shotgun (WGS) entry which is preliminary data.</text>
</comment>
<evidence type="ECO:0000313" key="9">
    <source>
        <dbReference type="EMBL" id="KSU47679.1"/>
    </source>
</evidence>
<dbReference type="Pfam" id="PF12696">
    <property type="entry name" value="TraG-D_C"/>
    <property type="match status" value="1"/>
</dbReference>
<dbReference type="InterPro" id="IPR003688">
    <property type="entry name" value="TraG/VirD4"/>
</dbReference>
<evidence type="ECO:0000256" key="6">
    <source>
        <dbReference type="ARBA" id="ARBA00023136"/>
    </source>
</evidence>
<dbReference type="PANTHER" id="PTHR37937:SF1">
    <property type="entry name" value="CONJUGATIVE TRANSFER: DNA TRANSPORT"/>
    <property type="match status" value="1"/>
</dbReference>
<evidence type="ECO:0000256" key="4">
    <source>
        <dbReference type="ARBA" id="ARBA00022692"/>
    </source>
</evidence>
<feature type="transmembrane region" description="Helical" evidence="7">
    <location>
        <begin position="66"/>
        <end position="93"/>
    </location>
</feature>
<comment type="subcellular location">
    <subcellularLocation>
        <location evidence="1">Cell membrane</location>
        <topology evidence="1">Multi-pass membrane protein</topology>
    </subcellularLocation>
</comment>
<evidence type="ECO:0000256" key="3">
    <source>
        <dbReference type="ARBA" id="ARBA00022475"/>
    </source>
</evidence>
<proteinExistence type="inferred from homology"/>
<evidence type="ECO:0000256" key="2">
    <source>
        <dbReference type="ARBA" id="ARBA00008806"/>
    </source>
</evidence>
<evidence type="ECO:0000313" key="10">
    <source>
        <dbReference type="Proteomes" id="UP000053797"/>
    </source>
</evidence>
<evidence type="ECO:0000256" key="5">
    <source>
        <dbReference type="ARBA" id="ARBA00022989"/>
    </source>
</evidence>
<dbReference type="InterPro" id="IPR032689">
    <property type="entry name" value="TraG-D_C"/>
</dbReference>
<dbReference type="Pfam" id="PF02534">
    <property type="entry name" value="T4SS-DNA_transf"/>
    <property type="match status" value="1"/>
</dbReference>
<evidence type="ECO:0000256" key="7">
    <source>
        <dbReference type="SAM" id="Phobius"/>
    </source>
</evidence>